<evidence type="ECO:0000313" key="1">
    <source>
        <dbReference type="EMBL" id="MEV0712679.1"/>
    </source>
</evidence>
<proteinExistence type="predicted"/>
<sequence length="163" mass="17829">MSHAITALLVPGHFDADAAVEWDLAPVSLRENLTLFHLTHYYTAYRQARHGFTEYFDLPSDAPGIFPREAVTATIAARLCGRPDPTFAVLFTDYFAGNGSQWAVVSVDGGPVRSVRTVNEALRALGVLAEPGSDEFDTVGLAAHRSTPEYLERYIDLCDELGV</sequence>
<dbReference type="EMBL" id="JBFAKC010000024">
    <property type="protein sequence ID" value="MEV0712679.1"/>
    <property type="molecule type" value="Genomic_DNA"/>
</dbReference>
<dbReference type="Proteomes" id="UP001551695">
    <property type="component" value="Unassembled WGS sequence"/>
</dbReference>
<name>A0ABV3G4R4_9NOCA</name>
<gene>
    <name evidence="1" type="ORF">AB0I48_34515</name>
</gene>
<accession>A0ABV3G4R4</accession>
<comment type="caution">
    <text evidence="1">The sequence shown here is derived from an EMBL/GenBank/DDBJ whole genome shotgun (WGS) entry which is preliminary data.</text>
</comment>
<organism evidence="1 2">
    <name type="scientific">Nocardia aurea</name>
    <dbReference type="NCBI Taxonomy" id="2144174"/>
    <lineage>
        <taxon>Bacteria</taxon>
        <taxon>Bacillati</taxon>
        <taxon>Actinomycetota</taxon>
        <taxon>Actinomycetes</taxon>
        <taxon>Mycobacteriales</taxon>
        <taxon>Nocardiaceae</taxon>
        <taxon>Nocardia</taxon>
    </lineage>
</organism>
<keyword evidence="2" id="KW-1185">Reference proteome</keyword>
<evidence type="ECO:0000313" key="2">
    <source>
        <dbReference type="Proteomes" id="UP001551695"/>
    </source>
</evidence>
<reference evidence="1 2" key="1">
    <citation type="submission" date="2024-06" db="EMBL/GenBank/DDBJ databases">
        <title>The Natural Products Discovery Center: Release of the First 8490 Sequenced Strains for Exploring Actinobacteria Biosynthetic Diversity.</title>
        <authorList>
            <person name="Kalkreuter E."/>
            <person name="Kautsar S.A."/>
            <person name="Yang D."/>
            <person name="Bader C.D."/>
            <person name="Teijaro C.N."/>
            <person name="Fluegel L."/>
            <person name="Davis C.M."/>
            <person name="Simpson J.R."/>
            <person name="Lauterbach L."/>
            <person name="Steele A.D."/>
            <person name="Gui C."/>
            <person name="Meng S."/>
            <person name="Li G."/>
            <person name="Viehrig K."/>
            <person name="Ye F."/>
            <person name="Su P."/>
            <person name="Kiefer A.F."/>
            <person name="Nichols A."/>
            <person name="Cepeda A.J."/>
            <person name="Yan W."/>
            <person name="Fan B."/>
            <person name="Jiang Y."/>
            <person name="Adhikari A."/>
            <person name="Zheng C.-J."/>
            <person name="Schuster L."/>
            <person name="Cowan T.M."/>
            <person name="Smanski M.J."/>
            <person name="Chevrette M.G."/>
            <person name="De Carvalho L.P.S."/>
            <person name="Shen B."/>
        </authorList>
    </citation>
    <scope>NUCLEOTIDE SEQUENCE [LARGE SCALE GENOMIC DNA]</scope>
    <source>
        <strain evidence="1 2">NPDC050403</strain>
    </source>
</reference>
<dbReference type="RefSeq" id="WP_355084938.1">
    <property type="nucleotide sequence ID" value="NZ_JBEXKW010000012.1"/>
</dbReference>
<protein>
    <submittedName>
        <fullName evidence="1">Uncharacterized protein</fullName>
    </submittedName>
</protein>